<accession>M1DW41</accession>
<keyword evidence="3" id="KW-1185">Reference proteome</keyword>
<feature type="region of interest" description="Disordered" evidence="1">
    <location>
        <begin position="1"/>
        <end position="28"/>
    </location>
</feature>
<feature type="compositionally biased region" description="Low complexity" evidence="1">
    <location>
        <begin position="64"/>
        <end position="83"/>
    </location>
</feature>
<dbReference type="EnsemblPlants" id="PGSC0003DMT400095353">
    <property type="protein sequence ID" value="PGSC0003DMT400095353"/>
    <property type="gene ID" value="PGSC0003DMG400044924"/>
</dbReference>
<dbReference type="Gramene" id="PGSC0003DMT400095353">
    <property type="protein sequence ID" value="PGSC0003DMT400095353"/>
    <property type="gene ID" value="PGSC0003DMG400044924"/>
</dbReference>
<sequence length="299" mass="31879">MVLGRKAESAEKGLVQRSTDPIDDPWFIPRTVNGVRRSQVVIDVVTISQFDEENTLIGSPAGLASGSEASSTSGSESATTSGSDPAHAFGSGSGSATGSGSHDKATSSDEATSSGEVPMPRSYDPDSVDGEPKRWCVEGQWKIYRDAKMKNDKEKMAQLIIEERRILIGSLHTVLEIHQLFQRHKCEWMAREPGTYREEIGLEIGGSDGHAAPPCPTMDPKVDNRVRVEPQAAPIALSDDMVLDTLFSGDVEEKPETTRARVRMIDSTTEGAVIANVGTTEGGPNVAVAGSGKPDPTAC</sequence>
<evidence type="ECO:0000313" key="3">
    <source>
        <dbReference type="Proteomes" id="UP000011115"/>
    </source>
</evidence>
<name>M1DW41_SOLTU</name>
<organism evidence="2 3">
    <name type="scientific">Solanum tuberosum</name>
    <name type="common">Potato</name>
    <dbReference type="NCBI Taxonomy" id="4113"/>
    <lineage>
        <taxon>Eukaryota</taxon>
        <taxon>Viridiplantae</taxon>
        <taxon>Streptophyta</taxon>
        <taxon>Embryophyta</taxon>
        <taxon>Tracheophyta</taxon>
        <taxon>Spermatophyta</taxon>
        <taxon>Magnoliopsida</taxon>
        <taxon>eudicotyledons</taxon>
        <taxon>Gunneridae</taxon>
        <taxon>Pentapetalae</taxon>
        <taxon>asterids</taxon>
        <taxon>lamiids</taxon>
        <taxon>Solanales</taxon>
        <taxon>Solanaceae</taxon>
        <taxon>Solanoideae</taxon>
        <taxon>Solaneae</taxon>
        <taxon>Solanum</taxon>
    </lineage>
</organism>
<dbReference type="Proteomes" id="UP000011115">
    <property type="component" value="Unassembled WGS sequence"/>
</dbReference>
<feature type="compositionally biased region" description="Basic and acidic residues" evidence="1">
    <location>
        <begin position="1"/>
        <end position="11"/>
    </location>
</feature>
<reference evidence="2" key="2">
    <citation type="submission" date="2015-06" db="UniProtKB">
        <authorList>
            <consortium name="EnsemblPlants"/>
        </authorList>
    </citation>
    <scope>IDENTIFICATION</scope>
    <source>
        <strain evidence="2">DM1-3 516 R44</strain>
    </source>
</reference>
<dbReference type="HOGENOM" id="CLU_028647_0_3_1"/>
<protein>
    <submittedName>
        <fullName evidence="2">Integrase core domain containing protein</fullName>
    </submittedName>
</protein>
<proteinExistence type="predicted"/>
<dbReference type="AlphaFoldDB" id="M1DW41"/>
<reference evidence="3" key="1">
    <citation type="journal article" date="2011" name="Nature">
        <title>Genome sequence and analysis of the tuber crop potato.</title>
        <authorList>
            <consortium name="The Potato Genome Sequencing Consortium"/>
        </authorList>
    </citation>
    <scope>NUCLEOTIDE SEQUENCE [LARGE SCALE GENOMIC DNA]</scope>
    <source>
        <strain evidence="3">cv. DM1-3 516 R44</strain>
    </source>
</reference>
<feature type="region of interest" description="Disordered" evidence="1">
    <location>
        <begin position="57"/>
        <end position="131"/>
    </location>
</feature>
<dbReference type="InParanoid" id="M1DW41"/>
<dbReference type="PaxDb" id="4113-PGSC0003DMT400095353"/>
<evidence type="ECO:0000256" key="1">
    <source>
        <dbReference type="SAM" id="MobiDB-lite"/>
    </source>
</evidence>
<evidence type="ECO:0000313" key="2">
    <source>
        <dbReference type="EnsemblPlants" id="PGSC0003DMT400095353"/>
    </source>
</evidence>